<dbReference type="EMBL" id="CP011125">
    <property type="protein sequence ID" value="AKF07703.1"/>
    <property type="molecule type" value="Genomic_DNA"/>
</dbReference>
<keyword evidence="2" id="KW-1185">Reference proteome</keyword>
<dbReference type="AlphaFoldDB" id="A0A0F6YJ77"/>
<dbReference type="RefSeq" id="WP_053234930.1">
    <property type="nucleotide sequence ID" value="NZ_CP011125.1"/>
</dbReference>
<dbReference type="PANTHER" id="PTHR42923">
    <property type="entry name" value="PROTOPORPHYRINOGEN OXIDASE"/>
    <property type="match status" value="1"/>
</dbReference>
<dbReference type="GO" id="GO:0016491">
    <property type="term" value="F:oxidoreductase activity"/>
    <property type="evidence" value="ECO:0007669"/>
    <property type="project" value="TreeGrafter"/>
</dbReference>
<sequence>MAKKRVAVIGGGASGCALVWSLLQPQCDDQVEVTLFHDEDEVGGHSKTIPVWFDDAGKGHVATASSPAPAGKQTYPVDIGVQFVCPTLYPNLYQQLERPEFQNSVRLTNHPALRISGSFSPTLNWGNFPAYQSGPRFDGCYDGATRELAVEFQKDLKYAPFTPLDGITFSTTMERYLQLEGVPWSSNFFRYLLIPYLCIINGYGTGDLLETTFEDLFPIFTKIPGLQKLGPYGSFTEPGKGWDRFTDGSTSWCLAMANYGTTKGASLKLGTTVLAVWPRADGTVRIRFAPTEDVERNRVDPTHPVPVDEAEFDDVVLTTDMTTNRALLNNADNGLYATQRDYIAGDRFALIPGICYIHQDDECLSPHLRDKLEDGQFVGAYSWGETALGGNAYSLPYNLQTSFQTYLMKNILGTPVDCHVSMYAEHSGARLPDPAKTIHVKTWRHGRWVASFFDKAKKELHRVQGLGHIWFAGNNTTVDSEEGALISAMVIANKLCPQFTYPFELASEAFFFYEYFQNTMFPKRSLPWVLAQAAADAEEHVRHLLDGTGP</sequence>
<dbReference type="STRING" id="927083.DB32_004852"/>
<evidence type="ECO:0008006" key="3">
    <source>
        <dbReference type="Google" id="ProtNLM"/>
    </source>
</evidence>
<evidence type="ECO:0000313" key="2">
    <source>
        <dbReference type="Proteomes" id="UP000034883"/>
    </source>
</evidence>
<accession>A0A0F6YJ77</accession>
<protein>
    <recommendedName>
        <fullName evidence="3">Amine oxidase domain-containing protein</fullName>
    </recommendedName>
</protein>
<dbReference type="OrthoDB" id="20837at2"/>
<dbReference type="Proteomes" id="UP000034883">
    <property type="component" value="Chromosome"/>
</dbReference>
<organism evidence="1 2">
    <name type="scientific">Sandaracinus amylolyticus</name>
    <dbReference type="NCBI Taxonomy" id="927083"/>
    <lineage>
        <taxon>Bacteria</taxon>
        <taxon>Pseudomonadati</taxon>
        <taxon>Myxococcota</taxon>
        <taxon>Polyangia</taxon>
        <taxon>Polyangiales</taxon>
        <taxon>Sandaracinaceae</taxon>
        <taxon>Sandaracinus</taxon>
    </lineage>
</organism>
<dbReference type="KEGG" id="samy:DB32_004852"/>
<dbReference type="SUPFAM" id="SSF51905">
    <property type="entry name" value="FAD/NAD(P)-binding domain"/>
    <property type="match status" value="1"/>
</dbReference>
<dbReference type="InterPro" id="IPR036188">
    <property type="entry name" value="FAD/NAD-bd_sf"/>
</dbReference>
<proteinExistence type="predicted"/>
<dbReference type="Pfam" id="PF13450">
    <property type="entry name" value="NAD_binding_8"/>
    <property type="match status" value="1"/>
</dbReference>
<name>A0A0F6YJ77_9BACT</name>
<gene>
    <name evidence="1" type="ORF">DB32_004852</name>
</gene>
<reference evidence="1 2" key="1">
    <citation type="submission" date="2015-03" db="EMBL/GenBank/DDBJ databases">
        <title>Genome assembly of Sandaracinus amylolyticus DSM 53668.</title>
        <authorList>
            <person name="Sharma G."/>
            <person name="Subramanian S."/>
        </authorList>
    </citation>
    <scope>NUCLEOTIDE SEQUENCE [LARGE SCALE GENOMIC DNA]</scope>
    <source>
        <strain evidence="1 2">DSM 53668</strain>
    </source>
</reference>
<dbReference type="PROSITE" id="PS51257">
    <property type="entry name" value="PROKAR_LIPOPROTEIN"/>
    <property type="match status" value="1"/>
</dbReference>
<dbReference type="Gene3D" id="3.50.50.60">
    <property type="entry name" value="FAD/NAD(P)-binding domain"/>
    <property type="match status" value="1"/>
</dbReference>
<evidence type="ECO:0000313" key="1">
    <source>
        <dbReference type="EMBL" id="AKF07703.1"/>
    </source>
</evidence>
<dbReference type="InterPro" id="IPR050464">
    <property type="entry name" value="Zeta_carotene_desat/Oxidored"/>
</dbReference>